<evidence type="ECO:0000256" key="1">
    <source>
        <dbReference type="SAM" id="MobiDB-lite"/>
    </source>
</evidence>
<reference evidence="2 3" key="1">
    <citation type="journal article" date="2019" name="Commun. Biol.">
        <title>The bagworm genome reveals a unique fibroin gene that provides high tensile strength.</title>
        <authorList>
            <person name="Kono N."/>
            <person name="Nakamura H."/>
            <person name="Ohtoshi R."/>
            <person name="Tomita M."/>
            <person name="Numata K."/>
            <person name="Arakawa K."/>
        </authorList>
    </citation>
    <scope>NUCLEOTIDE SEQUENCE [LARGE SCALE GENOMIC DNA]</scope>
</reference>
<dbReference type="Proteomes" id="UP000299102">
    <property type="component" value="Unassembled WGS sequence"/>
</dbReference>
<dbReference type="AlphaFoldDB" id="A0A4C1V867"/>
<proteinExistence type="predicted"/>
<evidence type="ECO:0000313" key="3">
    <source>
        <dbReference type="Proteomes" id="UP000299102"/>
    </source>
</evidence>
<feature type="compositionally biased region" description="Basic residues" evidence="1">
    <location>
        <begin position="89"/>
        <end position="98"/>
    </location>
</feature>
<sequence>MKLRHRQNDGSRGILKAEPHGCYVCPFAIYLTGRRPTARPSPTTTAPRGAAGVVYLSRRESDSGNVAASGLRPLAEFFHCADASQPRSRNAKNRKTSKRTLDPFSRSSRCGAVTVVSFWRPAE</sequence>
<keyword evidence="3" id="KW-1185">Reference proteome</keyword>
<dbReference type="EMBL" id="BGZK01000281">
    <property type="protein sequence ID" value="GBP33935.1"/>
    <property type="molecule type" value="Genomic_DNA"/>
</dbReference>
<organism evidence="2 3">
    <name type="scientific">Eumeta variegata</name>
    <name type="common">Bagworm moth</name>
    <name type="synonym">Eumeta japonica</name>
    <dbReference type="NCBI Taxonomy" id="151549"/>
    <lineage>
        <taxon>Eukaryota</taxon>
        <taxon>Metazoa</taxon>
        <taxon>Ecdysozoa</taxon>
        <taxon>Arthropoda</taxon>
        <taxon>Hexapoda</taxon>
        <taxon>Insecta</taxon>
        <taxon>Pterygota</taxon>
        <taxon>Neoptera</taxon>
        <taxon>Endopterygota</taxon>
        <taxon>Lepidoptera</taxon>
        <taxon>Glossata</taxon>
        <taxon>Ditrysia</taxon>
        <taxon>Tineoidea</taxon>
        <taxon>Psychidae</taxon>
        <taxon>Oiketicinae</taxon>
        <taxon>Eumeta</taxon>
    </lineage>
</organism>
<protein>
    <submittedName>
        <fullName evidence="2">Uncharacterized protein</fullName>
    </submittedName>
</protein>
<feature type="region of interest" description="Disordered" evidence="1">
    <location>
        <begin position="83"/>
        <end position="103"/>
    </location>
</feature>
<gene>
    <name evidence="2" type="ORF">EVAR_23282_1</name>
</gene>
<accession>A0A4C1V867</accession>
<evidence type="ECO:0000313" key="2">
    <source>
        <dbReference type="EMBL" id="GBP33935.1"/>
    </source>
</evidence>
<comment type="caution">
    <text evidence="2">The sequence shown here is derived from an EMBL/GenBank/DDBJ whole genome shotgun (WGS) entry which is preliminary data.</text>
</comment>
<name>A0A4C1V867_EUMVA</name>